<feature type="compositionally biased region" description="Acidic residues" evidence="10">
    <location>
        <begin position="992"/>
        <end position="1010"/>
    </location>
</feature>
<feature type="region of interest" description="Disordered" evidence="10">
    <location>
        <begin position="1362"/>
        <end position="1381"/>
    </location>
</feature>
<feature type="domain" description="C2H2-type" evidence="11">
    <location>
        <begin position="363"/>
        <end position="395"/>
    </location>
</feature>
<dbReference type="GO" id="GO:0000978">
    <property type="term" value="F:RNA polymerase II cis-regulatory region sequence-specific DNA binding"/>
    <property type="evidence" value="ECO:0007669"/>
    <property type="project" value="TreeGrafter"/>
</dbReference>
<feature type="compositionally biased region" description="Low complexity" evidence="10">
    <location>
        <begin position="1280"/>
        <end position="1291"/>
    </location>
</feature>
<feature type="domain" description="C2H2-type" evidence="11">
    <location>
        <begin position="1540"/>
        <end position="1567"/>
    </location>
</feature>
<evidence type="ECO:0000256" key="6">
    <source>
        <dbReference type="ARBA" id="ARBA00023015"/>
    </source>
</evidence>
<dbReference type="GO" id="GO:0008270">
    <property type="term" value="F:zinc ion binding"/>
    <property type="evidence" value="ECO:0007669"/>
    <property type="project" value="UniProtKB-KW"/>
</dbReference>
<dbReference type="InterPro" id="IPR036236">
    <property type="entry name" value="Znf_C2H2_sf"/>
</dbReference>
<evidence type="ECO:0000256" key="1">
    <source>
        <dbReference type="ARBA" id="ARBA00004123"/>
    </source>
</evidence>
<dbReference type="PANTHER" id="PTHR45944:SF2">
    <property type="entry name" value="SCHNURRI, ISOFORM F"/>
    <property type="match status" value="1"/>
</dbReference>
<dbReference type="InterPro" id="IPR013087">
    <property type="entry name" value="Znf_C2H2_type"/>
</dbReference>
<feature type="domain" description="C2H2-type" evidence="11">
    <location>
        <begin position="1588"/>
        <end position="1615"/>
    </location>
</feature>
<name>A0A8S1CS83_9INSE</name>
<evidence type="ECO:0000256" key="3">
    <source>
        <dbReference type="ARBA" id="ARBA00022737"/>
    </source>
</evidence>
<proteinExistence type="predicted"/>
<keyword evidence="4 9" id="KW-0863">Zinc-finger</keyword>
<feature type="region of interest" description="Disordered" evidence="10">
    <location>
        <begin position="1280"/>
        <end position="1301"/>
    </location>
</feature>
<feature type="compositionally biased region" description="Basic and acidic residues" evidence="10">
    <location>
        <begin position="1466"/>
        <end position="1477"/>
    </location>
</feature>
<evidence type="ECO:0000256" key="2">
    <source>
        <dbReference type="ARBA" id="ARBA00022723"/>
    </source>
</evidence>
<dbReference type="SUPFAM" id="SSF57667">
    <property type="entry name" value="beta-beta-alpha zinc fingers"/>
    <property type="match status" value="5"/>
</dbReference>
<keyword evidence="13" id="KW-1185">Reference proteome</keyword>
<evidence type="ECO:0000256" key="8">
    <source>
        <dbReference type="ARBA" id="ARBA00023242"/>
    </source>
</evidence>
<evidence type="ECO:0000256" key="10">
    <source>
        <dbReference type="SAM" id="MobiDB-lite"/>
    </source>
</evidence>
<feature type="region of interest" description="Disordered" evidence="10">
    <location>
        <begin position="250"/>
        <end position="290"/>
    </location>
</feature>
<evidence type="ECO:0000313" key="12">
    <source>
        <dbReference type="EMBL" id="CAB3373416.1"/>
    </source>
</evidence>
<keyword evidence="6" id="KW-0805">Transcription regulation</keyword>
<dbReference type="GO" id="GO:0005634">
    <property type="term" value="C:nucleus"/>
    <property type="evidence" value="ECO:0007669"/>
    <property type="project" value="UniProtKB-SubCell"/>
</dbReference>
<comment type="caution">
    <text evidence="12">The sequence shown here is derived from an EMBL/GenBank/DDBJ whole genome shotgun (WGS) entry which is preliminary data.</text>
</comment>
<feature type="compositionally biased region" description="Low complexity" evidence="10">
    <location>
        <begin position="426"/>
        <end position="436"/>
    </location>
</feature>
<dbReference type="PANTHER" id="PTHR45944">
    <property type="entry name" value="SCHNURRI, ISOFORM F"/>
    <property type="match status" value="1"/>
</dbReference>
<dbReference type="InterPro" id="IPR051969">
    <property type="entry name" value="Zinc-finger_DNA-bd_regulators"/>
</dbReference>
<dbReference type="Gene3D" id="3.30.160.60">
    <property type="entry name" value="Classic Zinc Finger"/>
    <property type="match status" value="9"/>
</dbReference>
<keyword evidence="3" id="KW-0677">Repeat</keyword>
<keyword evidence="7" id="KW-0804">Transcription</keyword>
<dbReference type="EMBL" id="CADEPI010000085">
    <property type="protein sequence ID" value="CAB3373416.1"/>
    <property type="molecule type" value="Genomic_DNA"/>
</dbReference>
<evidence type="ECO:0000313" key="13">
    <source>
        <dbReference type="Proteomes" id="UP000494165"/>
    </source>
</evidence>
<reference evidence="12 13" key="1">
    <citation type="submission" date="2020-04" db="EMBL/GenBank/DDBJ databases">
        <authorList>
            <person name="Alioto T."/>
            <person name="Alioto T."/>
            <person name="Gomez Garrido J."/>
        </authorList>
    </citation>
    <scope>NUCLEOTIDE SEQUENCE [LARGE SCALE GENOMIC DNA]</scope>
</reference>
<feature type="region of interest" description="Disordered" evidence="10">
    <location>
        <begin position="1"/>
        <end position="80"/>
    </location>
</feature>
<evidence type="ECO:0000259" key="11">
    <source>
        <dbReference type="PROSITE" id="PS50157"/>
    </source>
</evidence>
<comment type="subcellular location">
    <subcellularLocation>
        <location evidence="1">Nucleus</location>
    </subcellularLocation>
</comment>
<dbReference type="InterPro" id="IPR003604">
    <property type="entry name" value="Matrin/U1-like-C_Znf_C2H2"/>
</dbReference>
<feature type="region of interest" description="Disordered" evidence="10">
    <location>
        <begin position="983"/>
        <end position="1010"/>
    </location>
</feature>
<feature type="compositionally biased region" description="Polar residues" evidence="10">
    <location>
        <begin position="1367"/>
        <end position="1381"/>
    </location>
</feature>
<keyword evidence="2" id="KW-0479">Metal-binding</keyword>
<feature type="region of interest" description="Disordered" evidence="10">
    <location>
        <begin position="144"/>
        <end position="181"/>
    </location>
</feature>
<feature type="domain" description="C2H2-type" evidence="11">
    <location>
        <begin position="926"/>
        <end position="950"/>
    </location>
</feature>
<evidence type="ECO:0000256" key="5">
    <source>
        <dbReference type="ARBA" id="ARBA00022833"/>
    </source>
</evidence>
<gene>
    <name evidence="12" type="ORF">CLODIP_2_CD15619</name>
</gene>
<feature type="domain" description="C2H2-type" evidence="11">
    <location>
        <begin position="117"/>
        <end position="142"/>
    </location>
</feature>
<dbReference type="PROSITE" id="PS00028">
    <property type="entry name" value="ZINC_FINGER_C2H2_1"/>
    <property type="match status" value="10"/>
</dbReference>
<dbReference type="FunFam" id="3.30.160.60:FF:000145">
    <property type="entry name" value="Zinc finger protein 574"/>
    <property type="match status" value="2"/>
</dbReference>
<dbReference type="SMART" id="SM00451">
    <property type="entry name" value="ZnF_U1"/>
    <property type="match status" value="4"/>
</dbReference>
<feature type="compositionally biased region" description="Acidic residues" evidence="10">
    <location>
        <begin position="149"/>
        <end position="164"/>
    </location>
</feature>
<evidence type="ECO:0000256" key="9">
    <source>
        <dbReference type="PROSITE-ProRule" id="PRU00042"/>
    </source>
</evidence>
<dbReference type="OrthoDB" id="10042249at2759"/>
<accession>A0A8S1CS83</accession>
<dbReference type="GO" id="GO:0000981">
    <property type="term" value="F:DNA-binding transcription factor activity, RNA polymerase II-specific"/>
    <property type="evidence" value="ECO:0007669"/>
    <property type="project" value="TreeGrafter"/>
</dbReference>
<feature type="region of interest" description="Disordered" evidence="10">
    <location>
        <begin position="1101"/>
        <end position="1140"/>
    </location>
</feature>
<dbReference type="Pfam" id="PF00096">
    <property type="entry name" value="zf-C2H2"/>
    <property type="match status" value="5"/>
</dbReference>
<evidence type="ECO:0000256" key="7">
    <source>
        <dbReference type="ARBA" id="ARBA00023163"/>
    </source>
</evidence>
<feature type="domain" description="C2H2-type" evidence="11">
    <location>
        <begin position="1389"/>
        <end position="1418"/>
    </location>
</feature>
<feature type="region of interest" description="Disordered" evidence="10">
    <location>
        <begin position="1466"/>
        <end position="1507"/>
    </location>
</feature>
<dbReference type="FunFam" id="3.30.160.60:FF:000083">
    <property type="entry name" value="Immunodeficiency virus type I enhancer binding protein 1"/>
    <property type="match status" value="1"/>
</dbReference>
<feature type="domain" description="C2H2-type" evidence="11">
    <location>
        <begin position="898"/>
        <end position="925"/>
    </location>
</feature>
<feature type="domain" description="C2H2-type" evidence="11">
    <location>
        <begin position="1316"/>
        <end position="1343"/>
    </location>
</feature>
<evidence type="ECO:0000256" key="4">
    <source>
        <dbReference type="ARBA" id="ARBA00022771"/>
    </source>
</evidence>
<dbReference type="SMART" id="SM00355">
    <property type="entry name" value="ZnF_C2H2"/>
    <property type="match status" value="11"/>
</dbReference>
<feature type="region of interest" description="Disordered" evidence="10">
    <location>
        <begin position="420"/>
        <end position="474"/>
    </location>
</feature>
<feature type="region of interest" description="Disordered" evidence="10">
    <location>
        <begin position="834"/>
        <end position="868"/>
    </location>
</feature>
<dbReference type="Proteomes" id="UP000494165">
    <property type="component" value="Unassembled WGS sequence"/>
</dbReference>
<keyword evidence="8" id="KW-0539">Nucleus</keyword>
<organism evidence="12 13">
    <name type="scientific">Cloeon dipterum</name>
    <dbReference type="NCBI Taxonomy" id="197152"/>
    <lineage>
        <taxon>Eukaryota</taxon>
        <taxon>Metazoa</taxon>
        <taxon>Ecdysozoa</taxon>
        <taxon>Arthropoda</taxon>
        <taxon>Hexapoda</taxon>
        <taxon>Insecta</taxon>
        <taxon>Pterygota</taxon>
        <taxon>Palaeoptera</taxon>
        <taxon>Ephemeroptera</taxon>
        <taxon>Pisciforma</taxon>
        <taxon>Baetidae</taxon>
        <taxon>Cloeon</taxon>
    </lineage>
</organism>
<feature type="compositionally biased region" description="Acidic residues" evidence="10">
    <location>
        <begin position="1480"/>
        <end position="1489"/>
    </location>
</feature>
<sequence>MPRKKMAADGSDSQSPRGPDAALDHQMPPQGPPSHPGPSTESSAASHDASDLRYRHKKFKKMATASPSPPPAAAAAAANEGPVNGSGRYVCPYCQMACAKPSVLQKHIRAHTNERPFPCRPCGFAFKTKSNLYKHCRSRTHAIKAGEPEGMDEDVEEPVDSDDEPNPRPYKPKFQGQCPPGSSEFLQRHISKIISENQAIVDTVDPLWSRRYHRNQSSPATEQKTAGYFLFPNSQDSRLETRTSVPAFRRTADNPKTPRLAHALTRPKEEGSEPLNLSVSSPQRRRSDGAANNGLILLSPAPKIARLAFDNCQHHPQNPEGSIIKDLLLKTGRGAEVAELLGGDANPALFMETASASEAAAAYFCDLCRTPFRSSETMEVHQRFYCKRLHDSSRKNSQLHHDAAKLVAALELAALATPPPFPSPGPLLGSTPLVGGYNEPPATKRPRLSNEERPPSTASLRSLEELSRSPRPMQMFGGKVHINDGHEQKTMIIDPCRPNSGASMLPDQQPCSTGRSSPTSITISRCNLNSGGTIVQMSTSAPQQSAPNPSSMTLVPDQQIMAAVSRPIVPKITAPNLTPTLHTSYLTYNPLTLTAAANSTSRRPSSSDAGVVTILHGGREIPYVPGMPGPQSLVETRPLDLVCGPPAKPDIPIKATLTTPPPLQPIKTVVSVAPAAAPLPPPPPATESQVEMEEEAPKPKFLRPNSLPLKPGTFAPKRPLLTSLAGTTLVSPETPRPRKSYGQLYLNGHAYTYLGLKCSTRVFYCCLTQPQPMYVPQSTDPKLSMYSNWRVLSPSADPPEMAPAQAMALYDSRHRPNKYSIASTRPQALVVTHSSQWDAGRKTDSAEAISSKPGDLKQGREQNSISGEHQPKRVKIFAGGFESNEEYTYVRGRGRGKYVCEECGIRCKKPSMLKKHIRTHTDVRPFTCKHCSFSFKTKGNLTKHMKSKAHYKKCMEMGIMPVPTVVEDSNIDEELLLRQQQLRVERGGGPDSESEEDEDDDDDDEDEDDDEVMQISDIDAGQREAACSLLSLAEQPVGLIPISARPSTYPYSSGPTCTTTTITTAARTPTISSVSAHSEREKVSRNTRLLTLDLKGTAAPSGGGDRYYFPSKRDETAAAAASPPGATPPPMDLSRPAPLTPVPDSAALLAALCSTVERLPAGRLGHGPTAAPPDMLHAYLTEKALQDVRIKQHQVHKWRDANAAATAGTPTTPLASPAAAPSLLTPTLATNLSAMLLNSPLKEPEQPPPLLAAVKPENLNKAAAIGQQHMAAAAAIAATRGSPPKSASPGKPKAEFMPPAGGPGSNYGSLTEDGKSQCAICNKVFSKPSQLRLHVNIHYFERPFRCESCAVSFRTKGHLQKHERSVSHQNKVSMNSTFGMPTTENPRPFKCEDCKIAFRIHGHLAKHLRSKMHIMKLECLGKLPFGTYAEMERSGINLNEIDTTDCDNSLESLQILAQKIYDKDPSKLQQWDRRRTTSESSEDMMEESGESYLGPGQSHSNQVGSSAADGGVMKQRLMSGSDYDECSEGEPDGGHEGMHFKCTYCEQSFPAVSSLNMHIFMDHGLRDEATEQLDKYRNKIDSGPSQMFKCDLCGIILPTLDSLHKHVASHSQPRPFVCQYCDAGFTSKTHLMQHLALHQAGAAFNGPLAAPN</sequence>
<protein>
    <recommendedName>
        <fullName evidence="11">C2H2-type domain-containing protein</fullName>
    </recommendedName>
</protein>
<feature type="domain" description="C2H2-type" evidence="11">
    <location>
        <begin position="1616"/>
        <end position="1643"/>
    </location>
</feature>
<feature type="domain" description="C2H2-type" evidence="11">
    <location>
        <begin position="89"/>
        <end position="116"/>
    </location>
</feature>
<feature type="region of interest" description="Disordered" evidence="10">
    <location>
        <begin position="677"/>
        <end position="714"/>
    </location>
</feature>
<dbReference type="PROSITE" id="PS50157">
    <property type="entry name" value="ZINC_FINGER_C2H2_2"/>
    <property type="match status" value="11"/>
</dbReference>
<feature type="domain" description="C2H2-type" evidence="11">
    <location>
        <begin position="1344"/>
        <end position="1373"/>
    </location>
</feature>
<keyword evidence="5" id="KW-0862">Zinc</keyword>